<feature type="compositionally biased region" description="Polar residues" evidence="1">
    <location>
        <begin position="21"/>
        <end position="30"/>
    </location>
</feature>
<reference evidence="2" key="1">
    <citation type="submission" date="2019-11" db="EMBL/GenBank/DDBJ databases">
        <authorList>
            <person name="Liu Y."/>
            <person name="Hou J."/>
            <person name="Li T.-Q."/>
            <person name="Guan C.-H."/>
            <person name="Wu X."/>
            <person name="Wu H.-Z."/>
            <person name="Ling F."/>
            <person name="Zhang R."/>
            <person name="Shi X.-G."/>
            <person name="Ren J.-P."/>
            <person name="Chen E.-F."/>
            <person name="Sun J.-M."/>
        </authorList>
    </citation>
    <scope>NUCLEOTIDE SEQUENCE</scope>
    <source>
        <strain evidence="2">Adult_tree_wgs_1</strain>
        <tissue evidence="2">Leaves</tissue>
    </source>
</reference>
<protein>
    <submittedName>
        <fullName evidence="2">Uncharacterized protein</fullName>
    </submittedName>
</protein>
<feature type="region of interest" description="Disordered" evidence="1">
    <location>
        <begin position="1"/>
        <end position="42"/>
    </location>
</feature>
<evidence type="ECO:0000313" key="3">
    <source>
        <dbReference type="Proteomes" id="UP000626092"/>
    </source>
</evidence>
<evidence type="ECO:0000256" key="1">
    <source>
        <dbReference type="SAM" id="MobiDB-lite"/>
    </source>
</evidence>
<dbReference type="Proteomes" id="UP000626092">
    <property type="component" value="Unassembled WGS sequence"/>
</dbReference>
<dbReference type="AlphaFoldDB" id="A0A834L646"/>
<keyword evidence="3" id="KW-1185">Reference proteome</keyword>
<evidence type="ECO:0000313" key="2">
    <source>
        <dbReference type="EMBL" id="KAF7117133.1"/>
    </source>
</evidence>
<proteinExistence type="predicted"/>
<dbReference type="OrthoDB" id="1701552at2759"/>
<comment type="caution">
    <text evidence="2">The sequence shown here is derived from an EMBL/GenBank/DDBJ whole genome shotgun (WGS) entry which is preliminary data.</text>
</comment>
<name>A0A834L646_RHOSS</name>
<dbReference type="EMBL" id="WJXA01000020">
    <property type="protein sequence ID" value="KAF7117133.1"/>
    <property type="molecule type" value="Genomic_DNA"/>
</dbReference>
<gene>
    <name evidence="2" type="ORF">RHSIM_RhsimUnG0002000</name>
</gene>
<sequence>MRRYTSEIFTDASSGMRKSGTADQSTSPSEANLKVEQGGGNLWRTSRDDEACKFFDWVDLSTCERGKDFGNRIVKKNDDLQKENVDFRAKIAELKEREEWFLMKMNCMNRNLKEMEDDFALKMEQ</sequence>
<organism evidence="2 3">
    <name type="scientific">Rhododendron simsii</name>
    <name type="common">Sims's rhododendron</name>
    <dbReference type="NCBI Taxonomy" id="118357"/>
    <lineage>
        <taxon>Eukaryota</taxon>
        <taxon>Viridiplantae</taxon>
        <taxon>Streptophyta</taxon>
        <taxon>Embryophyta</taxon>
        <taxon>Tracheophyta</taxon>
        <taxon>Spermatophyta</taxon>
        <taxon>Magnoliopsida</taxon>
        <taxon>eudicotyledons</taxon>
        <taxon>Gunneridae</taxon>
        <taxon>Pentapetalae</taxon>
        <taxon>asterids</taxon>
        <taxon>Ericales</taxon>
        <taxon>Ericaceae</taxon>
        <taxon>Ericoideae</taxon>
        <taxon>Rhodoreae</taxon>
        <taxon>Rhododendron</taxon>
    </lineage>
</organism>
<accession>A0A834L646</accession>